<accession>D7SNM8</accession>
<dbReference type="PaxDb" id="29760-VIT_05s0029g00790.t01"/>
<dbReference type="Proteomes" id="UP000009183">
    <property type="component" value="Chromosome 5"/>
</dbReference>
<dbReference type="AlphaFoldDB" id="D7SNM8"/>
<evidence type="ECO:0000313" key="1">
    <source>
        <dbReference type="EMBL" id="CBI17257.3"/>
    </source>
</evidence>
<gene>
    <name evidence="1" type="ordered locus">VIT_05s0029g00790</name>
</gene>
<protein>
    <submittedName>
        <fullName evidence="1">Uncharacterized protein</fullName>
    </submittedName>
</protein>
<organism evidence="1 2">
    <name type="scientific">Vitis vinifera</name>
    <name type="common">Grape</name>
    <dbReference type="NCBI Taxonomy" id="29760"/>
    <lineage>
        <taxon>Eukaryota</taxon>
        <taxon>Viridiplantae</taxon>
        <taxon>Streptophyta</taxon>
        <taxon>Embryophyta</taxon>
        <taxon>Tracheophyta</taxon>
        <taxon>Spermatophyta</taxon>
        <taxon>Magnoliopsida</taxon>
        <taxon>eudicotyledons</taxon>
        <taxon>Gunneridae</taxon>
        <taxon>Pentapetalae</taxon>
        <taxon>rosids</taxon>
        <taxon>Vitales</taxon>
        <taxon>Vitaceae</taxon>
        <taxon>Viteae</taxon>
        <taxon>Vitis</taxon>
    </lineage>
</organism>
<dbReference type="InParanoid" id="D7SNM8"/>
<dbReference type="EMBL" id="FN594958">
    <property type="protein sequence ID" value="CBI17257.3"/>
    <property type="molecule type" value="Genomic_DNA"/>
</dbReference>
<keyword evidence="2" id="KW-1185">Reference proteome</keyword>
<dbReference type="HOGENOM" id="CLU_2763052_0_0_1"/>
<evidence type="ECO:0000313" key="2">
    <source>
        <dbReference type="Proteomes" id="UP000009183"/>
    </source>
</evidence>
<sequence>MLQLGLHYTILVCYHSFTLTKIKRFFMNGCDCVIQLLQLQFHHLNLPFLSNLGPILSSNTSSPIKNNSYC</sequence>
<reference evidence="2" key="1">
    <citation type="journal article" date="2007" name="Nature">
        <title>The grapevine genome sequence suggests ancestral hexaploidization in major angiosperm phyla.</title>
        <authorList>
            <consortium name="The French-Italian Public Consortium for Grapevine Genome Characterization."/>
            <person name="Jaillon O."/>
            <person name="Aury J.-M."/>
            <person name="Noel B."/>
            <person name="Policriti A."/>
            <person name="Clepet C."/>
            <person name="Casagrande A."/>
            <person name="Choisne N."/>
            <person name="Aubourg S."/>
            <person name="Vitulo N."/>
            <person name="Jubin C."/>
            <person name="Vezzi A."/>
            <person name="Legeai F."/>
            <person name="Hugueney P."/>
            <person name="Dasilva C."/>
            <person name="Horner D."/>
            <person name="Mica E."/>
            <person name="Jublot D."/>
            <person name="Poulain J."/>
            <person name="Bruyere C."/>
            <person name="Billault A."/>
            <person name="Segurens B."/>
            <person name="Gouyvenoux M."/>
            <person name="Ugarte E."/>
            <person name="Cattonaro F."/>
            <person name="Anthouard V."/>
            <person name="Vico V."/>
            <person name="Del Fabbro C."/>
            <person name="Alaux M."/>
            <person name="Di Gaspero G."/>
            <person name="Dumas V."/>
            <person name="Felice N."/>
            <person name="Paillard S."/>
            <person name="Juman I."/>
            <person name="Moroldo M."/>
            <person name="Scalabrin S."/>
            <person name="Canaguier A."/>
            <person name="Le Clainche I."/>
            <person name="Malacrida G."/>
            <person name="Durand E."/>
            <person name="Pesole G."/>
            <person name="Laucou V."/>
            <person name="Chatelet P."/>
            <person name="Merdinoglu D."/>
            <person name="Delledonne M."/>
            <person name="Pezzotti M."/>
            <person name="Lecharny A."/>
            <person name="Scarpelli C."/>
            <person name="Artiguenave F."/>
            <person name="Pe M.E."/>
            <person name="Valle G."/>
            <person name="Morgante M."/>
            <person name="Caboche M."/>
            <person name="Adam-Blondon A.-F."/>
            <person name="Weissenbach J."/>
            <person name="Quetier F."/>
            <person name="Wincker P."/>
        </authorList>
    </citation>
    <scope>NUCLEOTIDE SEQUENCE [LARGE SCALE GENOMIC DNA]</scope>
    <source>
        <strain evidence="2">cv. Pinot noir / PN40024</strain>
    </source>
</reference>
<proteinExistence type="predicted"/>
<name>D7SNM8_VITVI</name>